<keyword evidence="1 6" id="KW-0963">Cytoplasm</keyword>
<dbReference type="Pfam" id="PF02527">
    <property type="entry name" value="GidB"/>
    <property type="match status" value="1"/>
</dbReference>
<comment type="caution">
    <text evidence="6">Lacks conserved residue(s) required for the propagation of feature annotation.</text>
</comment>
<evidence type="ECO:0000256" key="2">
    <source>
        <dbReference type="ARBA" id="ARBA00022552"/>
    </source>
</evidence>
<dbReference type="CDD" id="cd02440">
    <property type="entry name" value="AdoMet_MTases"/>
    <property type="match status" value="1"/>
</dbReference>
<evidence type="ECO:0000313" key="7">
    <source>
        <dbReference type="EMBL" id="MFC4334152.1"/>
    </source>
</evidence>
<dbReference type="InterPro" id="IPR029063">
    <property type="entry name" value="SAM-dependent_MTases_sf"/>
</dbReference>
<evidence type="ECO:0000313" key="8">
    <source>
        <dbReference type="Proteomes" id="UP001595823"/>
    </source>
</evidence>
<protein>
    <recommendedName>
        <fullName evidence="6">Ribosomal RNA small subunit methyltransferase G</fullName>
        <ecNumber evidence="6">2.1.1.-</ecNumber>
    </recommendedName>
    <alternativeName>
        <fullName evidence="6">16S rRNA 7-methylguanosine methyltransferase</fullName>
        <shortName evidence="6">16S rRNA m7G methyltransferase</shortName>
    </alternativeName>
</protein>
<dbReference type="SUPFAM" id="SSF53335">
    <property type="entry name" value="S-adenosyl-L-methionine-dependent methyltransferases"/>
    <property type="match status" value="1"/>
</dbReference>
<keyword evidence="4 6" id="KW-0808">Transferase</keyword>
<dbReference type="NCBIfam" id="TIGR00138">
    <property type="entry name" value="rsmG_gidB"/>
    <property type="match status" value="1"/>
</dbReference>
<organism evidence="7 8">
    <name type="scientific">Salininema proteolyticum</name>
    <dbReference type="NCBI Taxonomy" id="1607685"/>
    <lineage>
        <taxon>Bacteria</taxon>
        <taxon>Bacillati</taxon>
        <taxon>Actinomycetota</taxon>
        <taxon>Actinomycetes</taxon>
        <taxon>Glycomycetales</taxon>
        <taxon>Glycomycetaceae</taxon>
        <taxon>Salininema</taxon>
    </lineage>
</organism>
<comment type="caution">
    <text evidence="7">The sequence shown here is derived from an EMBL/GenBank/DDBJ whole genome shotgun (WGS) entry which is preliminary data.</text>
</comment>
<feature type="binding site" evidence="6">
    <location>
        <position position="87"/>
    </location>
    <ligand>
        <name>S-adenosyl-L-methionine</name>
        <dbReference type="ChEBI" id="CHEBI:59789"/>
    </ligand>
</feature>
<feature type="binding site" evidence="6">
    <location>
        <position position="82"/>
    </location>
    <ligand>
        <name>S-adenosyl-L-methionine</name>
        <dbReference type="ChEBI" id="CHEBI:59789"/>
    </ligand>
</feature>
<evidence type="ECO:0000256" key="6">
    <source>
        <dbReference type="HAMAP-Rule" id="MF_00074"/>
    </source>
</evidence>
<feature type="binding site" evidence="6">
    <location>
        <begin position="133"/>
        <end position="134"/>
    </location>
    <ligand>
        <name>S-adenosyl-L-methionine</name>
        <dbReference type="ChEBI" id="CHEBI:59789"/>
    </ligand>
</feature>
<dbReference type="PIRSF" id="PIRSF003078">
    <property type="entry name" value="GidB"/>
    <property type="match status" value="1"/>
</dbReference>
<dbReference type="Gene3D" id="3.40.50.150">
    <property type="entry name" value="Vaccinia Virus protein VP39"/>
    <property type="match status" value="1"/>
</dbReference>
<dbReference type="EC" id="2.1.1.-" evidence="6"/>
<evidence type="ECO:0000256" key="3">
    <source>
        <dbReference type="ARBA" id="ARBA00022603"/>
    </source>
</evidence>
<dbReference type="PANTHER" id="PTHR31760:SF0">
    <property type="entry name" value="S-ADENOSYL-L-METHIONINE-DEPENDENT METHYLTRANSFERASES SUPERFAMILY PROTEIN"/>
    <property type="match status" value="1"/>
</dbReference>
<dbReference type="Proteomes" id="UP001595823">
    <property type="component" value="Unassembled WGS sequence"/>
</dbReference>
<evidence type="ECO:0000256" key="5">
    <source>
        <dbReference type="ARBA" id="ARBA00022691"/>
    </source>
</evidence>
<evidence type="ECO:0000256" key="1">
    <source>
        <dbReference type="ARBA" id="ARBA00022490"/>
    </source>
</evidence>
<feature type="binding site" evidence="6">
    <location>
        <position position="148"/>
    </location>
    <ligand>
        <name>S-adenosyl-L-methionine</name>
        <dbReference type="ChEBI" id="CHEBI:59789"/>
    </ligand>
</feature>
<keyword evidence="3 6" id="KW-0489">Methyltransferase</keyword>
<comment type="function">
    <text evidence="6">Specifically methylates the N7 position of a guanine in 16S rRNA.</text>
</comment>
<dbReference type="PANTHER" id="PTHR31760">
    <property type="entry name" value="S-ADENOSYL-L-METHIONINE-DEPENDENT METHYLTRANSFERASES SUPERFAMILY PROTEIN"/>
    <property type="match status" value="1"/>
</dbReference>
<dbReference type="GO" id="GO:0008168">
    <property type="term" value="F:methyltransferase activity"/>
    <property type="evidence" value="ECO:0007669"/>
    <property type="project" value="UniProtKB-KW"/>
</dbReference>
<dbReference type="GO" id="GO:0032259">
    <property type="term" value="P:methylation"/>
    <property type="evidence" value="ECO:0007669"/>
    <property type="project" value="UniProtKB-KW"/>
</dbReference>
<evidence type="ECO:0000256" key="4">
    <source>
        <dbReference type="ARBA" id="ARBA00022679"/>
    </source>
</evidence>
<proteinExistence type="inferred from homology"/>
<dbReference type="InterPro" id="IPR003682">
    <property type="entry name" value="rRNA_ssu_MeTfrase_G"/>
</dbReference>
<keyword evidence="5 6" id="KW-0949">S-adenosyl-L-methionine</keyword>
<name>A0ABV8TTY4_9ACTN</name>
<accession>A0ABV8TTY4</accession>
<comment type="similarity">
    <text evidence="6">Belongs to the methyltransferase superfamily. RNA methyltransferase RsmG family.</text>
</comment>
<dbReference type="EMBL" id="JBHSDK010000002">
    <property type="protein sequence ID" value="MFC4334152.1"/>
    <property type="molecule type" value="Genomic_DNA"/>
</dbReference>
<reference evidence="8" key="1">
    <citation type="journal article" date="2019" name="Int. J. Syst. Evol. Microbiol.">
        <title>The Global Catalogue of Microorganisms (GCM) 10K type strain sequencing project: providing services to taxonomists for standard genome sequencing and annotation.</title>
        <authorList>
            <consortium name="The Broad Institute Genomics Platform"/>
            <consortium name="The Broad Institute Genome Sequencing Center for Infectious Disease"/>
            <person name="Wu L."/>
            <person name="Ma J."/>
        </authorList>
    </citation>
    <scope>NUCLEOTIDE SEQUENCE [LARGE SCALE GENOMIC DNA]</scope>
    <source>
        <strain evidence="8">IBRC-M 10908</strain>
    </source>
</reference>
<gene>
    <name evidence="6 7" type="primary">rsmG</name>
    <name evidence="7" type="ORF">ACFPET_02960</name>
</gene>
<keyword evidence="2 6" id="KW-0698">rRNA processing</keyword>
<dbReference type="RefSeq" id="WP_380617884.1">
    <property type="nucleotide sequence ID" value="NZ_JBHSDK010000002.1"/>
</dbReference>
<sequence>MTDESSASEIEPGVSRETLGSIFGGDEGVARAETYVGLLATEGITRGLIGPREVPRLWERHVLNSAVVAELIDSRSEVLDVGSGAGLPGLPIAIARPDLSVTLVEPMERRTVFLFEAVQELGLDNVEVVRARAEEVDPKGEADVVVSRAVAPLGKLANWCLPLARTGGTMLALKGRSAADEIERDKYKIRKAKGESPEILTCGGEFLEVPTTVVSIVKAG</sequence>
<keyword evidence="8" id="KW-1185">Reference proteome</keyword>
<dbReference type="HAMAP" id="MF_00074">
    <property type="entry name" value="16SrRNA_methyltr_G"/>
    <property type="match status" value="1"/>
</dbReference>
<comment type="subcellular location">
    <subcellularLocation>
        <location evidence="6">Cytoplasm</location>
    </subcellularLocation>
</comment>